<dbReference type="PROSITE" id="PS51273">
    <property type="entry name" value="GATASE_TYPE_1"/>
    <property type="match status" value="1"/>
</dbReference>
<evidence type="ECO:0000313" key="3">
    <source>
        <dbReference type="Proteomes" id="UP001149821"/>
    </source>
</evidence>
<organism evidence="2 3">
    <name type="scientific">Enterovibrio qingdaonensis</name>
    <dbReference type="NCBI Taxonomy" id="2899818"/>
    <lineage>
        <taxon>Bacteria</taxon>
        <taxon>Pseudomonadati</taxon>
        <taxon>Pseudomonadota</taxon>
        <taxon>Gammaproteobacteria</taxon>
        <taxon>Vibrionales</taxon>
        <taxon>Vibrionaceae</taxon>
        <taxon>Enterovibrio</taxon>
    </lineage>
</organism>
<dbReference type="CDD" id="cd01741">
    <property type="entry name" value="GATase1_1"/>
    <property type="match status" value="1"/>
</dbReference>
<evidence type="ECO:0000313" key="2">
    <source>
        <dbReference type="EMBL" id="MDD1783352.1"/>
    </source>
</evidence>
<dbReference type="Proteomes" id="UP001149821">
    <property type="component" value="Unassembled WGS sequence"/>
</dbReference>
<accession>A0ABT5QQU1</accession>
<sequence length="238" mass="26792">MKSVGILLCDDHYEDSIPVYGHYDDAFKRLLSIDEIDVTQTYKCFLGEFPSQPEECDVWVITGSKWSAYDNDPWIETLATFIRLCDKHHHPLLGICFGHQIIHSALGGTVEKSHKGWGMGLYALDVTEKGRHLFAPYDPASLSLLAVHQDQVVAAANSFTTIASSDFCPQAMTMKGSQILTMQCHPEFTAPFIIQLLERLREKAGDEKVNSARRTVELFGEGDRQCAVRLIRRFILSL</sequence>
<feature type="domain" description="Glutamine amidotransferase" evidence="1">
    <location>
        <begin position="75"/>
        <end position="189"/>
    </location>
</feature>
<gene>
    <name evidence="2" type="ORF">LRP49_19460</name>
</gene>
<dbReference type="InterPro" id="IPR044992">
    <property type="entry name" value="ChyE-like"/>
</dbReference>
<keyword evidence="2" id="KW-0315">Glutamine amidotransferase</keyword>
<reference evidence="2" key="1">
    <citation type="submission" date="2021-12" db="EMBL/GenBank/DDBJ databases">
        <title>Enterovibrio ZSDZ35 sp. nov. and Enterovibrio ZSDZ42 sp. nov., isolated from coastal seawater in Qingdao.</title>
        <authorList>
            <person name="Zhang P."/>
        </authorList>
    </citation>
    <scope>NUCLEOTIDE SEQUENCE</scope>
    <source>
        <strain evidence="2">ZSDZ35</strain>
    </source>
</reference>
<protein>
    <submittedName>
        <fullName evidence="2">Type 1 glutamine amidotransferase</fullName>
    </submittedName>
</protein>
<dbReference type="PANTHER" id="PTHR42695">
    <property type="entry name" value="GLUTAMINE AMIDOTRANSFERASE YLR126C-RELATED"/>
    <property type="match status" value="1"/>
</dbReference>
<comment type="caution">
    <text evidence="2">The sequence shown here is derived from an EMBL/GenBank/DDBJ whole genome shotgun (WGS) entry which is preliminary data.</text>
</comment>
<dbReference type="RefSeq" id="WP_274144134.1">
    <property type="nucleotide sequence ID" value="NZ_JAJUBB010000018.1"/>
</dbReference>
<dbReference type="PANTHER" id="PTHR42695:SF5">
    <property type="entry name" value="GLUTAMINE AMIDOTRANSFERASE YLR126C-RELATED"/>
    <property type="match status" value="1"/>
</dbReference>
<evidence type="ECO:0000259" key="1">
    <source>
        <dbReference type="Pfam" id="PF00117"/>
    </source>
</evidence>
<dbReference type="EMBL" id="JAJUBB010000018">
    <property type="protein sequence ID" value="MDD1783352.1"/>
    <property type="molecule type" value="Genomic_DNA"/>
</dbReference>
<dbReference type="InterPro" id="IPR029062">
    <property type="entry name" value="Class_I_gatase-like"/>
</dbReference>
<dbReference type="Gene3D" id="3.40.50.880">
    <property type="match status" value="1"/>
</dbReference>
<keyword evidence="3" id="KW-1185">Reference proteome</keyword>
<dbReference type="Pfam" id="PF00117">
    <property type="entry name" value="GATase"/>
    <property type="match status" value="1"/>
</dbReference>
<dbReference type="InterPro" id="IPR017926">
    <property type="entry name" value="GATASE"/>
</dbReference>
<name>A0ABT5QQU1_9GAMM</name>
<proteinExistence type="predicted"/>
<dbReference type="SUPFAM" id="SSF52317">
    <property type="entry name" value="Class I glutamine amidotransferase-like"/>
    <property type="match status" value="1"/>
</dbReference>